<evidence type="ECO:0008006" key="4">
    <source>
        <dbReference type="Google" id="ProtNLM"/>
    </source>
</evidence>
<dbReference type="RefSeq" id="WP_088595141.1">
    <property type="nucleotide sequence ID" value="NZ_CP022022.1"/>
</dbReference>
<dbReference type="Pfam" id="PF04087">
    <property type="entry name" value="DUF389"/>
    <property type="match status" value="1"/>
</dbReference>
<feature type="transmembrane region" description="Helical" evidence="1">
    <location>
        <begin position="224"/>
        <end position="245"/>
    </location>
</feature>
<feature type="transmembrane region" description="Helical" evidence="1">
    <location>
        <begin position="180"/>
        <end position="203"/>
    </location>
</feature>
<evidence type="ECO:0000256" key="1">
    <source>
        <dbReference type="SAM" id="Phobius"/>
    </source>
</evidence>
<reference evidence="3" key="1">
    <citation type="submission" date="2017-06" db="EMBL/GenBank/DDBJ databases">
        <title>Complete genome sequence of Capnocytophaga sp. KCOM 1579 (=ChDC OS43) isolated from a human refractory periapical abscess lesion.</title>
        <authorList>
            <person name="Kook J.-K."/>
            <person name="Park S.-N."/>
            <person name="Lim Y.K."/>
            <person name="Roh H."/>
        </authorList>
    </citation>
    <scope>NUCLEOTIDE SEQUENCE [LARGE SCALE GENOMIC DNA]</scope>
    <source>
        <strain evidence="3">ChDC OS43</strain>
    </source>
</reference>
<dbReference type="AlphaFoldDB" id="A0A1Z4BSY8"/>
<feature type="transmembrane region" description="Helical" evidence="1">
    <location>
        <begin position="125"/>
        <end position="144"/>
    </location>
</feature>
<evidence type="ECO:0000313" key="3">
    <source>
        <dbReference type="Proteomes" id="UP000197007"/>
    </source>
</evidence>
<feature type="transmembrane region" description="Helical" evidence="1">
    <location>
        <begin position="92"/>
        <end position="109"/>
    </location>
</feature>
<name>A0A1Z4BSY8_9FLAO</name>
<keyword evidence="1" id="KW-0812">Transmembrane</keyword>
<organism evidence="2 3">
    <name type="scientific">Capnocytophaga endodontalis</name>
    <dbReference type="NCBI Taxonomy" id="2708117"/>
    <lineage>
        <taxon>Bacteria</taxon>
        <taxon>Pseudomonadati</taxon>
        <taxon>Bacteroidota</taxon>
        <taxon>Flavobacteriia</taxon>
        <taxon>Flavobacteriales</taxon>
        <taxon>Flavobacteriaceae</taxon>
        <taxon>Capnocytophaga</taxon>
    </lineage>
</organism>
<protein>
    <recommendedName>
        <fullName evidence="4">TIGR00341 family protein</fullName>
    </recommendedName>
</protein>
<sequence length="438" mass="49004">MSFLKNLFNLHQGEEKKEKVIEDILSNISFRGANLWILACAILIASIGLNVNSTAVIIGAMLISPLMGPIVGAGFALATYDFELLKKTGRSLLIATVVSLIVSFIYFYISPFKDVQSELLARTSPTIYDVFIAFVGGLVGAISLTREDKGNPIPGVAIATALMPPLCTAGFGLATGNISYFLGAFYLYSINCFFIGIATFLIIKYLKYTPKNTGNEALNKRLRIVISTLVILIVTPSLYLAYTLLKEKEFHENVAHYITAEFENSGYTIIYKKIRYNTNPKSIELAFLDKKFSDEELKTLQSNLKKFKLLNTKLIILQKESEIDKEILSEINKNKSSLSSKDVMIKNLTDELEKYKPTDATFAKEMQVLFPSIDDFYFGKLNLLSNKDSLQTATVLLYTPKKETVKGKEVAKEVDTQKLQQWLVEKFGDKKVICKLAD</sequence>
<evidence type="ECO:0000313" key="2">
    <source>
        <dbReference type="EMBL" id="ASF44342.1"/>
    </source>
</evidence>
<accession>A0A1Z4BSY8</accession>
<feature type="transmembrane region" description="Helical" evidence="1">
    <location>
        <begin position="57"/>
        <end position="80"/>
    </location>
</feature>
<dbReference type="Proteomes" id="UP000197007">
    <property type="component" value="Chromosome"/>
</dbReference>
<dbReference type="EMBL" id="CP022022">
    <property type="protein sequence ID" value="ASF44342.1"/>
    <property type="molecule type" value="Genomic_DNA"/>
</dbReference>
<proteinExistence type="predicted"/>
<keyword evidence="3" id="KW-1185">Reference proteome</keyword>
<keyword evidence="1" id="KW-0472">Membrane</keyword>
<dbReference type="KEGG" id="capn:CBG49_15245"/>
<dbReference type="PANTHER" id="PTHR20992:SF9">
    <property type="entry name" value="AT15442P-RELATED"/>
    <property type="match status" value="1"/>
</dbReference>
<keyword evidence="1" id="KW-1133">Transmembrane helix</keyword>
<feature type="transmembrane region" description="Helical" evidence="1">
    <location>
        <begin position="33"/>
        <end position="51"/>
    </location>
</feature>
<dbReference type="PANTHER" id="PTHR20992">
    <property type="entry name" value="AT15442P-RELATED"/>
    <property type="match status" value="1"/>
</dbReference>
<dbReference type="InterPro" id="IPR005240">
    <property type="entry name" value="DUF389"/>
</dbReference>
<feature type="transmembrane region" description="Helical" evidence="1">
    <location>
        <begin position="156"/>
        <end position="174"/>
    </location>
</feature>
<gene>
    <name evidence="2" type="ORF">CBG49_15245</name>
</gene>